<feature type="chain" id="PRO_5046712689" evidence="2">
    <location>
        <begin position="28"/>
        <end position="290"/>
    </location>
</feature>
<name>A0ABV7K685_9HYPH</name>
<organism evidence="4 5">
    <name type="scientific">Aquamicrobium soli</name>
    <dbReference type="NCBI Taxonomy" id="1811518"/>
    <lineage>
        <taxon>Bacteria</taxon>
        <taxon>Pseudomonadati</taxon>
        <taxon>Pseudomonadota</taxon>
        <taxon>Alphaproteobacteria</taxon>
        <taxon>Hyphomicrobiales</taxon>
        <taxon>Phyllobacteriaceae</taxon>
        <taxon>Aquamicrobium</taxon>
    </lineage>
</organism>
<gene>
    <name evidence="4" type="primary">ehuB</name>
    <name evidence="4" type="ORF">ACFOHJ_05015</name>
</gene>
<keyword evidence="1 2" id="KW-0732">Signal</keyword>
<dbReference type="RefSeq" id="WP_378219136.1">
    <property type="nucleotide sequence ID" value="NZ_JBHRTK010000004.1"/>
</dbReference>
<evidence type="ECO:0000256" key="1">
    <source>
        <dbReference type="ARBA" id="ARBA00022729"/>
    </source>
</evidence>
<evidence type="ECO:0000313" key="5">
    <source>
        <dbReference type="Proteomes" id="UP001595583"/>
    </source>
</evidence>
<dbReference type="EMBL" id="JBHRTK010000004">
    <property type="protein sequence ID" value="MFC3205565.1"/>
    <property type="molecule type" value="Genomic_DNA"/>
</dbReference>
<feature type="signal peptide" evidence="2">
    <location>
        <begin position="1"/>
        <end position="27"/>
    </location>
</feature>
<comment type="caution">
    <text evidence="4">The sequence shown here is derived from an EMBL/GenBank/DDBJ whole genome shotgun (WGS) entry which is preliminary data.</text>
</comment>
<dbReference type="PANTHER" id="PTHR35936">
    <property type="entry name" value="MEMBRANE-BOUND LYTIC MUREIN TRANSGLYCOSYLASE F"/>
    <property type="match status" value="1"/>
</dbReference>
<reference evidence="5" key="1">
    <citation type="journal article" date="2019" name="Int. J. Syst. Evol. Microbiol.">
        <title>The Global Catalogue of Microorganisms (GCM) 10K type strain sequencing project: providing services to taxonomists for standard genome sequencing and annotation.</title>
        <authorList>
            <consortium name="The Broad Institute Genomics Platform"/>
            <consortium name="The Broad Institute Genome Sequencing Center for Infectious Disease"/>
            <person name="Wu L."/>
            <person name="Ma J."/>
        </authorList>
    </citation>
    <scope>NUCLEOTIDE SEQUENCE [LARGE SCALE GENOMIC DNA]</scope>
    <source>
        <strain evidence="5">KCTC 52165</strain>
    </source>
</reference>
<keyword evidence="5" id="KW-1185">Reference proteome</keyword>
<evidence type="ECO:0000313" key="4">
    <source>
        <dbReference type="EMBL" id="MFC3205565.1"/>
    </source>
</evidence>
<feature type="domain" description="Solute-binding protein family 3/N-terminal" evidence="3">
    <location>
        <begin position="39"/>
        <end position="274"/>
    </location>
</feature>
<protein>
    <submittedName>
        <fullName evidence="4">Ectoine/hydroxyectoine ABC transporter substrate-binding protein EhuB</fullName>
    </submittedName>
</protein>
<dbReference type="Pfam" id="PF00497">
    <property type="entry name" value="SBP_bac_3"/>
    <property type="match status" value="1"/>
</dbReference>
<dbReference type="PANTHER" id="PTHR35936:SF17">
    <property type="entry name" value="ARGININE-BINDING EXTRACELLULAR PROTEIN ARTP"/>
    <property type="match status" value="1"/>
</dbReference>
<dbReference type="Proteomes" id="UP001595583">
    <property type="component" value="Unassembled WGS sequence"/>
</dbReference>
<dbReference type="CDD" id="cd01002">
    <property type="entry name" value="PBP2_Ehub_like"/>
    <property type="match status" value="1"/>
</dbReference>
<evidence type="ECO:0000259" key="3">
    <source>
        <dbReference type="SMART" id="SM00062"/>
    </source>
</evidence>
<proteinExistence type="predicted"/>
<dbReference type="SUPFAM" id="SSF53850">
    <property type="entry name" value="Periplasmic binding protein-like II"/>
    <property type="match status" value="1"/>
</dbReference>
<dbReference type="NCBIfam" id="TIGR02995">
    <property type="entry name" value="ectoine_ehuB"/>
    <property type="match status" value="1"/>
</dbReference>
<accession>A0ABV7K685</accession>
<dbReference type="InterPro" id="IPR001638">
    <property type="entry name" value="Solute-binding_3/MltF_N"/>
</dbReference>
<dbReference type="Gene3D" id="3.40.190.10">
    <property type="entry name" value="Periplasmic binding protein-like II"/>
    <property type="match status" value="2"/>
</dbReference>
<dbReference type="SMART" id="SM00062">
    <property type="entry name" value="PBPb"/>
    <property type="match status" value="1"/>
</dbReference>
<dbReference type="InterPro" id="IPR014337">
    <property type="entry name" value="Ectoine_EhuB"/>
</dbReference>
<evidence type="ECO:0000256" key="2">
    <source>
        <dbReference type="SAM" id="SignalP"/>
    </source>
</evidence>
<sequence length="290" mass="30529">MNRRHLLLGAGGLCVGATGLLSTVANAASSLAAAKSDGRIRVGFANEAPYAFASPEGKLTGLMPDVIGYIMKELGVPELEGVLTDFGGLIPGLLAKRFDILGAGLYVTPVRCKQVAASNPQYVVTESIAVKKGNPKNLHSYADIAKDDGVKIGTLAGSINAQYLAAAKVPTSRIVLFPDLPSAIAGLQGGRVDGVTMSIISLQDVLRKTNDANLELVQPFEDPLDEKGKPSRGYGSAWFRREDEELVAAYNGKLAEIRDSGKLLELMEPYGFTAAQVPPADVTSAELCQA</sequence>